<dbReference type="CDD" id="cd00093">
    <property type="entry name" value="HTH_XRE"/>
    <property type="match status" value="1"/>
</dbReference>
<reference evidence="4" key="1">
    <citation type="journal article" date="2019" name="Int. J. Syst. Evol. Microbiol.">
        <title>The Global Catalogue of Microorganisms (GCM) 10K type strain sequencing project: providing services to taxonomists for standard genome sequencing and annotation.</title>
        <authorList>
            <consortium name="The Broad Institute Genomics Platform"/>
            <consortium name="The Broad Institute Genome Sequencing Center for Infectious Disease"/>
            <person name="Wu L."/>
            <person name="Ma J."/>
        </authorList>
    </citation>
    <scope>NUCLEOTIDE SEQUENCE [LARGE SCALE GENOMIC DNA]</scope>
    <source>
        <strain evidence="4">TISTR 1535</strain>
    </source>
</reference>
<dbReference type="SUPFAM" id="SSF47413">
    <property type="entry name" value="lambda repressor-like DNA-binding domains"/>
    <property type="match status" value="1"/>
</dbReference>
<dbReference type="PROSITE" id="PS50943">
    <property type="entry name" value="HTH_CROC1"/>
    <property type="match status" value="1"/>
</dbReference>
<comment type="caution">
    <text evidence="3">The sequence shown here is derived from an EMBL/GenBank/DDBJ whole genome shotgun (WGS) entry which is preliminary data.</text>
</comment>
<dbReference type="InterPro" id="IPR001387">
    <property type="entry name" value="Cro/C1-type_HTH"/>
</dbReference>
<dbReference type="RefSeq" id="WP_382393901.1">
    <property type="nucleotide sequence ID" value="NZ_JBHUNA010000021.1"/>
</dbReference>
<dbReference type="EMBL" id="JBHUNA010000021">
    <property type="protein sequence ID" value="MFD2761429.1"/>
    <property type="molecule type" value="Genomic_DNA"/>
</dbReference>
<dbReference type="InterPro" id="IPR050807">
    <property type="entry name" value="TransReg_Diox_bact_type"/>
</dbReference>
<dbReference type="Pfam" id="PF01381">
    <property type="entry name" value="HTH_3"/>
    <property type="match status" value="1"/>
</dbReference>
<dbReference type="InterPro" id="IPR010982">
    <property type="entry name" value="Lambda_DNA-bd_dom_sf"/>
</dbReference>
<dbReference type="PANTHER" id="PTHR46797:SF1">
    <property type="entry name" value="METHYLPHOSPHONATE SYNTHASE"/>
    <property type="match status" value="1"/>
</dbReference>
<dbReference type="Gene3D" id="1.10.260.40">
    <property type="entry name" value="lambda repressor-like DNA-binding domains"/>
    <property type="match status" value="1"/>
</dbReference>
<dbReference type="PANTHER" id="PTHR46797">
    <property type="entry name" value="HTH-TYPE TRANSCRIPTIONAL REGULATOR"/>
    <property type="match status" value="1"/>
</dbReference>
<evidence type="ECO:0000313" key="3">
    <source>
        <dbReference type="EMBL" id="MFD2761429.1"/>
    </source>
</evidence>
<name>A0ABW5V6W6_9BACI</name>
<organism evidence="3 4">
    <name type="scientific">Lentibacillus juripiscarius</name>
    <dbReference type="NCBI Taxonomy" id="257446"/>
    <lineage>
        <taxon>Bacteria</taxon>
        <taxon>Bacillati</taxon>
        <taxon>Bacillota</taxon>
        <taxon>Bacilli</taxon>
        <taxon>Bacillales</taxon>
        <taxon>Bacillaceae</taxon>
        <taxon>Lentibacillus</taxon>
    </lineage>
</organism>
<sequence length="74" mass="8613">MDRERVGRRIKAFRKLKGYTQAELAQELNLPIITLGKLERGQTEPSEERLDQIARHLQIPRQELINSSNGEKED</sequence>
<keyword evidence="4" id="KW-1185">Reference proteome</keyword>
<evidence type="ECO:0000313" key="4">
    <source>
        <dbReference type="Proteomes" id="UP001597502"/>
    </source>
</evidence>
<gene>
    <name evidence="3" type="ORF">ACFSUO_10665</name>
</gene>
<dbReference type="Proteomes" id="UP001597502">
    <property type="component" value="Unassembled WGS sequence"/>
</dbReference>
<evidence type="ECO:0000256" key="1">
    <source>
        <dbReference type="ARBA" id="ARBA00023125"/>
    </source>
</evidence>
<keyword evidence="1" id="KW-0238">DNA-binding</keyword>
<proteinExistence type="predicted"/>
<dbReference type="SMART" id="SM00530">
    <property type="entry name" value="HTH_XRE"/>
    <property type="match status" value="1"/>
</dbReference>
<feature type="domain" description="HTH cro/C1-type" evidence="2">
    <location>
        <begin position="10"/>
        <end position="64"/>
    </location>
</feature>
<accession>A0ABW5V6W6</accession>
<protein>
    <submittedName>
        <fullName evidence="3">Helix-turn-helix domain-containing protein</fullName>
    </submittedName>
</protein>
<evidence type="ECO:0000259" key="2">
    <source>
        <dbReference type="PROSITE" id="PS50943"/>
    </source>
</evidence>